<dbReference type="GO" id="GO:0006661">
    <property type="term" value="P:phosphatidylinositol biosynthetic process"/>
    <property type="evidence" value="ECO:0007669"/>
    <property type="project" value="InterPro"/>
</dbReference>
<dbReference type="GO" id="GO:0010008">
    <property type="term" value="C:endosome membrane"/>
    <property type="evidence" value="ECO:0007669"/>
    <property type="project" value="TreeGrafter"/>
</dbReference>
<dbReference type="Gene3D" id="1.25.10.10">
    <property type="entry name" value="Leucine-rich Repeat Variant"/>
    <property type="match status" value="2"/>
</dbReference>
<dbReference type="AlphaFoldDB" id="A0A7R8WD00"/>
<dbReference type="InterPro" id="IPR021841">
    <property type="entry name" value="VAC14_Fig4p-bd"/>
</dbReference>
<evidence type="ECO:0000256" key="4">
    <source>
        <dbReference type="ARBA" id="ARBA00022737"/>
    </source>
</evidence>
<gene>
    <name evidence="8" type="ORF">CTOB1V02_LOCUS7259</name>
</gene>
<protein>
    <recommendedName>
        <fullName evidence="3">Protein VAC14 homolog</fullName>
    </recommendedName>
</protein>
<dbReference type="PANTHER" id="PTHR16023">
    <property type="entry name" value="TAX1 BINDING PROTEIN-RELATED"/>
    <property type="match status" value="1"/>
</dbReference>
<dbReference type="SUPFAM" id="SSF48371">
    <property type="entry name" value="ARM repeat"/>
    <property type="match status" value="1"/>
</dbReference>
<evidence type="ECO:0000256" key="2">
    <source>
        <dbReference type="ARBA" id="ARBA00010225"/>
    </source>
</evidence>
<comment type="similarity">
    <text evidence="2">Belongs to the VAC14 family.</text>
</comment>
<dbReference type="Pfam" id="PF11916">
    <property type="entry name" value="Vac14_Fig4_bd"/>
    <property type="match status" value="1"/>
</dbReference>
<dbReference type="PANTHER" id="PTHR16023:SF0">
    <property type="entry name" value="PROTEIN VAC14 HOMOLOG"/>
    <property type="match status" value="1"/>
</dbReference>
<dbReference type="InterPro" id="IPR016024">
    <property type="entry name" value="ARM-type_fold"/>
</dbReference>
<dbReference type="EMBL" id="OB662040">
    <property type="protein sequence ID" value="CAD7229387.1"/>
    <property type="molecule type" value="Genomic_DNA"/>
</dbReference>
<reference evidence="8" key="1">
    <citation type="submission" date="2020-11" db="EMBL/GenBank/DDBJ databases">
        <authorList>
            <person name="Tran Van P."/>
        </authorList>
    </citation>
    <scope>NUCLEOTIDE SEQUENCE</scope>
</reference>
<dbReference type="Pfam" id="PF12755">
    <property type="entry name" value="Vac14_Fab1_bd"/>
    <property type="match status" value="1"/>
</dbReference>
<dbReference type="InterPro" id="IPR026825">
    <property type="entry name" value="Vac14"/>
</dbReference>
<evidence type="ECO:0000256" key="6">
    <source>
        <dbReference type="ARBA" id="ARBA00045654"/>
    </source>
</evidence>
<accession>A0A7R8WD00</accession>
<organism evidence="8">
    <name type="scientific">Cyprideis torosa</name>
    <dbReference type="NCBI Taxonomy" id="163714"/>
    <lineage>
        <taxon>Eukaryota</taxon>
        <taxon>Metazoa</taxon>
        <taxon>Ecdysozoa</taxon>
        <taxon>Arthropoda</taxon>
        <taxon>Crustacea</taxon>
        <taxon>Oligostraca</taxon>
        <taxon>Ostracoda</taxon>
        <taxon>Podocopa</taxon>
        <taxon>Podocopida</taxon>
        <taxon>Cytherocopina</taxon>
        <taxon>Cytheroidea</taxon>
        <taxon>Cytherideidae</taxon>
        <taxon>Cyprideis</taxon>
    </lineage>
</organism>
<evidence type="ECO:0000256" key="3">
    <source>
        <dbReference type="ARBA" id="ARBA00013840"/>
    </source>
</evidence>
<comment type="subunit">
    <text evidence="7">Forms pentamers. Component of the PI(3,5)P2 regulatory complex/PAS complex, at least composed of PIKFYVE, FIG4 and VAC14. VAC14 nucleates the assembly of the complex and serves as a scaffold by pentamerizing into a star-shaped structure, which can bind a single copy each of PIKFYVE and FIG4 and coordinates their activities. Interacts with NOS1.</text>
</comment>
<sequence length="701" mass="79374">MSDSDFSPLSQACARALSDKIYEKRKTAALEVEKMVKDFLAVNNTSQIRRLINVLNAEFCQSHNSNNRKGGLIGLASVAIALGGDCHIYIKEIIEPVVGCFRDQDSRVRYFASEALYNVLKVTRGYSLECFNMIFSALANVTADQEQSVKNGAELGDRLLKDIVTESPSFNLEEFIPLLRERIYATNKFARQFILSWVSVLESVPGVDLLEYLPELIDGLLEMLKDSTPEIKKSCEKVLHSFLNDINSSPESVNFPAMINILVHHAHPDDELLQLVALQWIRDFVKLSGEGMLSYLSGILCVVLPSISPSGEYSNIEIQETGKEINEELMKLLPSEEAMSPETTIPISLVVEVLLGLIEKEVNHQDTRMAALQWLDTILDRAPKQTFVHMDEIFPVLMECLSDVHSAVINLALQFFSVVSDSPHASTVLEDFSDGVKKNLNVYFVRFMRELVEFFKKDRNRLEERGERIIRPLCVLMKPDQVYSHFALLISRDENLQFGAHFVRVLSLLLLTAPELFTLRMILKELNNDASLGLFSALYRGWVLSPVSTLALCLISQRFEHAAALTLEFANLDVTEDLLAELDRLIQLIETPVFIHLRLQMLECRNSNLVKALYGMLMIVPQTSRFHVLRRRLKCVPPDLYKSPVMQGAGELSESKSLPVQDLMNYFRQVQDKKREYDRGTLKQSIAMTTLRGSEPFGCIK</sequence>
<keyword evidence="4" id="KW-0677">Repeat</keyword>
<comment type="subcellular location">
    <subcellularLocation>
        <location evidence="1">Endomembrane system</location>
    </subcellularLocation>
</comment>
<evidence type="ECO:0000256" key="1">
    <source>
        <dbReference type="ARBA" id="ARBA00004308"/>
    </source>
</evidence>
<dbReference type="OrthoDB" id="5574975at2759"/>
<name>A0A7R8WD00_9CRUS</name>
<dbReference type="GO" id="GO:0070772">
    <property type="term" value="C:PAS complex"/>
    <property type="evidence" value="ECO:0007669"/>
    <property type="project" value="InterPro"/>
</dbReference>
<evidence type="ECO:0000313" key="8">
    <source>
        <dbReference type="EMBL" id="CAD7229387.1"/>
    </source>
</evidence>
<evidence type="ECO:0000256" key="5">
    <source>
        <dbReference type="ARBA" id="ARBA00023136"/>
    </source>
</evidence>
<evidence type="ECO:0000256" key="7">
    <source>
        <dbReference type="ARBA" id="ARBA00047092"/>
    </source>
</evidence>
<dbReference type="InterPro" id="IPR011989">
    <property type="entry name" value="ARM-like"/>
</dbReference>
<proteinExistence type="inferred from homology"/>
<comment type="function">
    <text evidence="6">Scaffold protein component of the PI(3,5)P2 regulatory complex which regulates both the synthesis and turnover of phosphatidylinositol 3,5-bisphosphate (PtdIns(3,5)P2). Pentamerizes into a star-shaped structure and nucleates the assembly of the complex. The pentamer binds a single copy each of PIKFYVE and FIG4 and coordinates both PIKfyve kinase activity and FIG4 phosphatase activity, being required to maintain normal levels of phosphatidylinositol 3-phosphate (PtdIns(3)P) and phosphatidylinositol 5-phosphate (PtdIns(5)P). Plays a role in the biogenesis of endosome carrier vesicles (ECV) / multivesicular bodies (MVB) transport intermediates from early endosomes.</text>
</comment>
<keyword evidence="5" id="KW-0472">Membrane</keyword>